<evidence type="ECO:0000313" key="5">
    <source>
        <dbReference type="Proteomes" id="UP001153620"/>
    </source>
</evidence>
<reference evidence="4" key="2">
    <citation type="submission" date="2022-10" db="EMBL/GenBank/DDBJ databases">
        <authorList>
            <consortium name="ENA_rothamsted_submissions"/>
            <consortium name="culmorum"/>
            <person name="King R."/>
        </authorList>
    </citation>
    <scope>NUCLEOTIDE SEQUENCE</scope>
</reference>
<dbReference type="Proteomes" id="UP001153620">
    <property type="component" value="Chromosome 2"/>
</dbReference>
<feature type="domain" description="K Homology" evidence="3">
    <location>
        <begin position="80"/>
        <end position="179"/>
    </location>
</feature>
<keyword evidence="1" id="KW-0694">RNA-binding</keyword>
<dbReference type="InterPro" id="IPR004087">
    <property type="entry name" value="KH_dom"/>
</dbReference>
<proteinExistence type="predicted"/>
<accession>A0A9N9RVL7</accession>
<feature type="compositionally biased region" description="Basic and acidic residues" evidence="2">
    <location>
        <begin position="347"/>
        <end position="370"/>
    </location>
</feature>
<evidence type="ECO:0000256" key="1">
    <source>
        <dbReference type="ARBA" id="ARBA00022884"/>
    </source>
</evidence>
<protein>
    <recommendedName>
        <fullName evidence="3">K Homology domain-containing protein</fullName>
    </recommendedName>
</protein>
<dbReference type="Gene3D" id="3.30.1370.10">
    <property type="entry name" value="K Homology domain, type 1"/>
    <property type="match status" value="1"/>
</dbReference>
<dbReference type="GO" id="GO:0000381">
    <property type="term" value="P:regulation of alternative mRNA splicing, via spliceosome"/>
    <property type="evidence" value="ECO:0007669"/>
    <property type="project" value="TreeGrafter"/>
</dbReference>
<dbReference type="InterPro" id="IPR055256">
    <property type="entry name" value="KH_1_KHDC4/BBP-like"/>
</dbReference>
<name>A0A9N9RVL7_9DIPT</name>
<keyword evidence="5" id="KW-1185">Reference proteome</keyword>
<evidence type="ECO:0000259" key="3">
    <source>
        <dbReference type="SMART" id="SM00322"/>
    </source>
</evidence>
<gene>
    <name evidence="4" type="ORF">CHIRRI_LOCUS8842</name>
</gene>
<dbReference type="AlphaFoldDB" id="A0A9N9RVL7"/>
<dbReference type="SUPFAM" id="SSF54791">
    <property type="entry name" value="Eukaryotic type KH-domain (KH-domain type I)"/>
    <property type="match status" value="1"/>
</dbReference>
<dbReference type="GO" id="GO:0003729">
    <property type="term" value="F:mRNA binding"/>
    <property type="evidence" value="ECO:0007669"/>
    <property type="project" value="TreeGrafter"/>
</dbReference>
<dbReference type="InterPro" id="IPR036612">
    <property type="entry name" value="KH_dom_type_1_sf"/>
</dbReference>
<dbReference type="OrthoDB" id="6777263at2759"/>
<dbReference type="Pfam" id="PF22675">
    <property type="entry name" value="KH-I_KHDC4-BBP"/>
    <property type="match status" value="1"/>
</dbReference>
<organism evidence="4 5">
    <name type="scientific">Chironomus riparius</name>
    <dbReference type="NCBI Taxonomy" id="315576"/>
    <lineage>
        <taxon>Eukaryota</taxon>
        <taxon>Metazoa</taxon>
        <taxon>Ecdysozoa</taxon>
        <taxon>Arthropoda</taxon>
        <taxon>Hexapoda</taxon>
        <taxon>Insecta</taxon>
        <taxon>Pterygota</taxon>
        <taxon>Neoptera</taxon>
        <taxon>Endopterygota</taxon>
        <taxon>Diptera</taxon>
        <taxon>Nematocera</taxon>
        <taxon>Chironomoidea</taxon>
        <taxon>Chironomidae</taxon>
        <taxon>Chironominae</taxon>
        <taxon>Chironomus</taxon>
    </lineage>
</organism>
<reference evidence="4" key="1">
    <citation type="submission" date="2022-01" db="EMBL/GenBank/DDBJ databases">
        <authorList>
            <person name="King R."/>
        </authorList>
    </citation>
    <scope>NUCLEOTIDE SEQUENCE</scope>
</reference>
<dbReference type="EMBL" id="OU895878">
    <property type="protein sequence ID" value="CAG9805976.1"/>
    <property type="molecule type" value="Genomic_DNA"/>
</dbReference>
<feature type="compositionally biased region" description="Basic residues" evidence="2">
    <location>
        <begin position="337"/>
        <end position="346"/>
    </location>
</feature>
<dbReference type="FunFam" id="3.30.1370.10:FF:000052">
    <property type="entry name" value="Kep1, isoform A"/>
    <property type="match status" value="1"/>
</dbReference>
<dbReference type="CDD" id="cd22384">
    <property type="entry name" value="KH-I_KHDRBS"/>
    <property type="match status" value="1"/>
</dbReference>
<sequence length="370" mass="43058">MDDYYESDFKRRGGNDEEDESNLEGLKNYDYIKELIKERSQLDSESHASRLLDQEIQNAKASGKPFRDQRYVDVYREKQIRLVVKVIVPVKDHPKFNFVGKLLGPKGNSMRRLQEETLCKMAILGRGSMKDKKKEEELRQAADPKYAHLNDDLHVEISAIGPPSECYARIAYALAEVRKYLIPDSNDTIRQEQLREIMEGGLGEAAIAKIKQKAQYKNHVSTSERPMSSRTPTVVPPKTKILSILDRASSPVYHRIAMEESYKTSEPSAYHEHHPYEETYEAHHHHPYPYDSHAVHRPPSYRYESVPAPEYQYHHPREPTYAPVKSRSSWKESVRERHGHSSVSHSHRSEHSERSLSSRYRHEPYARIEK</sequence>
<dbReference type="PANTHER" id="PTHR11208">
    <property type="entry name" value="RNA-BINDING PROTEIN RELATED"/>
    <property type="match status" value="1"/>
</dbReference>
<dbReference type="GO" id="GO:0005634">
    <property type="term" value="C:nucleus"/>
    <property type="evidence" value="ECO:0007669"/>
    <property type="project" value="TreeGrafter"/>
</dbReference>
<dbReference type="InterPro" id="IPR045071">
    <property type="entry name" value="BBP-like"/>
</dbReference>
<evidence type="ECO:0000313" key="4">
    <source>
        <dbReference type="EMBL" id="CAG9805976.1"/>
    </source>
</evidence>
<dbReference type="SMART" id="SM00322">
    <property type="entry name" value="KH"/>
    <property type="match status" value="1"/>
</dbReference>
<evidence type="ECO:0000256" key="2">
    <source>
        <dbReference type="SAM" id="MobiDB-lite"/>
    </source>
</evidence>
<dbReference type="PANTHER" id="PTHR11208:SF42">
    <property type="entry name" value="QUAKING RELATED 54B, ISOFORM E"/>
    <property type="match status" value="1"/>
</dbReference>
<feature type="region of interest" description="Disordered" evidence="2">
    <location>
        <begin position="282"/>
        <end position="370"/>
    </location>
</feature>
<feature type="region of interest" description="Disordered" evidence="2">
    <location>
        <begin position="1"/>
        <end position="22"/>
    </location>
</feature>